<dbReference type="GO" id="GO:0000976">
    <property type="term" value="F:transcription cis-regulatory region binding"/>
    <property type="evidence" value="ECO:0007669"/>
    <property type="project" value="TreeGrafter"/>
</dbReference>
<dbReference type="SUPFAM" id="SSF46689">
    <property type="entry name" value="Homeodomain-like"/>
    <property type="match status" value="1"/>
</dbReference>
<dbReference type="EMBL" id="BMVW01000027">
    <property type="protein sequence ID" value="GGZ42433.1"/>
    <property type="molecule type" value="Genomic_DNA"/>
</dbReference>
<dbReference type="InterPro" id="IPR001647">
    <property type="entry name" value="HTH_TetR"/>
</dbReference>
<organism evidence="5 6">
    <name type="scientific">Streptomyces poonensis</name>
    <dbReference type="NCBI Taxonomy" id="68255"/>
    <lineage>
        <taxon>Bacteria</taxon>
        <taxon>Bacillati</taxon>
        <taxon>Actinomycetota</taxon>
        <taxon>Actinomycetes</taxon>
        <taxon>Kitasatosporales</taxon>
        <taxon>Streptomycetaceae</taxon>
        <taxon>Streptomyces</taxon>
    </lineage>
</organism>
<dbReference type="PANTHER" id="PTHR30055:SF209">
    <property type="entry name" value="POSSIBLE TRANSCRIPTIONAL REGULATORY PROTEIN (PROBABLY TETR-FAMILY)"/>
    <property type="match status" value="1"/>
</dbReference>
<dbReference type="Proteomes" id="UP000622166">
    <property type="component" value="Unassembled WGS sequence"/>
</dbReference>
<name>A0A918UY76_9ACTN</name>
<reference evidence="5" key="2">
    <citation type="submission" date="2020-09" db="EMBL/GenBank/DDBJ databases">
        <authorList>
            <person name="Sun Q."/>
            <person name="Ohkuma M."/>
        </authorList>
    </citation>
    <scope>NUCLEOTIDE SEQUENCE</scope>
    <source>
        <strain evidence="5">JCM 4815</strain>
    </source>
</reference>
<keyword evidence="6" id="KW-1185">Reference proteome</keyword>
<feature type="domain" description="HTH tetR-type" evidence="4">
    <location>
        <begin position="51"/>
        <end position="111"/>
    </location>
</feature>
<feature type="DNA-binding region" description="H-T-H motif" evidence="2">
    <location>
        <begin position="74"/>
        <end position="93"/>
    </location>
</feature>
<dbReference type="AlphaFoldDB" id="A0A918UY76"/>
<keyword evidence="1 2" id="KW-0238">DNA-binding</keyword>
<sequence length="245" mass="26676">MSVTSATLDFMTEPLPPLPAPERQNPAEDAHELLNIASAAGEQPRLRADAARNRVRLLEVAARLAGECGAAKLTMEAVASAAQVGKGTVFRRFGDRTGLLLSLLDHHERELQTAFLTGPPPLGPDAPPAERLKAFGVAVIRHGHAHRDLYLAAHADASRRHTSPATLLRLSHLCMLLRRAEVRGDIELLAHTLLGYLDVTLVDHLVTRRGMTLERLEAGWNDLVERFVRGQAEVEGEVGTERAEG</sequence>
<dbReference type="PANTHER" id="PTHR30055">
    <property type="entry name" value="HTH-TYPE TRANSCRIPTIONAL REGULATOR RUTR"/>
    <property type="match status" value="1"/>
</dbReference>
<comment type="caution">
    <text evidence="5">The sequence shown here is derived from an EMBL/GenBank/DDBJ whole genome shotgun (WGS) entry which is preliminary data.</text>
</comment>
<dbReference type="Pfam" id="PF00440">
    <property type="entry name" value="TetR_N"/>
    <property type="match status" value="1"/>
</dbReference>
<dbReference type="InterPro" id="IPR050109">
    <property type="entry name" value="HTH-type_TetR-like_transc_reg"/>
</dbReference>
<proteinExistence type="predicted"/>
<evidence type="ECO:0000256" key="2">
    <source>
        <dbReference type="PROSITE-ProRule" id="PRU00335"/>
    </source>
</evidence>
<protein>
    <submittedName>
        <fullName evidence="5">TetR family transcriptional regulator</fullName>
    </submittedName>
</protein>
<reference evidence="5" key="1">
    <citation type="journal article" date="2014" name="Int. J. Syst. Evol. Microbiol.">
        <title>Complete genome sequence of Corynebacterium casei LMG S-19264T (=DSM 44701T), isolated from a smear-ripened cheese.</title>
        <authorList>
            <consortium name="US DOE Joint Genome Institute (JGI-PGF)"/>
            <person name="Walter F."/>
            <person name="Albersmeier A."/>
            <person name="Kalinowski J."/>
            <person name="Ruckert C."/>
        </authorList>
    </citation>
    <scope>NUCLEOTIDE SEQUENCE</scope>
    <source>
        <strain evidence="5">JCM 4815</strain>
    </source>
</reference>
<accession>A0A918UY76</accession>
<evidence type="ECO:0000313" key="6">
    <source>
        <dbReference type="Proteomes" id="UP000622166"/>
    </source>
</evidence>
<evidence type="ECO:0000313" key="5">
    <source>
        <dbReference type="EMBL" id="GGZ42433.1"/>
    </source>
</evidence>
<evidence type="ECO:0000256" key="1">
    <source>
        <dbReference type="ARBA" id="ARBA00023125"/>
    </source>
</evidence>
<dbReference type="PROSITE" id="PS50977">
    <property type="entry name" value="HTH_TETR_2"/>
    <property type="match status" value="1"/>
</dbReference>
<feature type="region of interest" description="Disordered" evidence="3">
    <location>
        <begin position="1"/>
        <end position="25"/>
    </location>
</feature>
<dbReference type="Gene3D" id="1.10.357.10">
    <property type="entry name" value="Tetracycline Repressor, domain 2"/>
    <property type="match status" value="1"/>
</dbReference>
<evidence type="ECO:0000259" key="4">
    <source>
        <dbReference type="PROSITE" id="PS50977"/>
    </source>
</evidence>
<dbReference type="InterPro" id="IPR009057">
    <property type="entry name" value="Homeodomain-like_sf"/>
</dbReference>
<evidence type="ECO:0000256" key="3">
    <source>
        <dbReference type="SAM" id="MobiDB-lite"/>
    </source>
</evidence>
<dbReference type="GO" id="GO:0003700">
    <property type="term" value="F:DNA-binding transcription factor activity"/>
    <property type="evidence" value="ECO:0007669"/>
    <property type="project" value="TreeGrafter"/>
</dbReference>
<gene>
    <name evidence="5" type="ORF">GCM10010365_73990</name>
</gene>